<dbReference type="CDD" id="cd01263">
    <property type="entry name" value="PH_anillin"/>
    <property type="match status" value="1"/>
</dbReference>
<dbReference type="GO" id="GO:0005826">
    <property type="term" value="C:actomyosin contractile ring"/>
    <property type="evidence" value="ECO:0007669"/>
    <property type="project" value="TreeGrafter"/>
</dbReference>
<reference evidence="7" key="1">
    <citation type="journal article" date="2017" name="Nat. Commun.">
        <title>The North American bullfrog draft genome provides insight into hormonal regulation of long noncoding RNA.</title>
        <authorList>
            <person name="Hammond S.A."/>
            <person name="Warren R.L."/>
            <person name="Vandervalk B.P."/>
            <person name="Kucuk E."/>
            <person name="Khan H."/>
            <person name="Gibb E.A."/>
            <person name="Pandoh P."/>
            <person name="Kirk H."/>
            <person name="Zhao Y."/>
            <person name="Jones M."/>
            <person name="Mungall A.J."/>
            <person name="Coope R."/>
            <person name="Pleasance S."/>
            <person name="Moore R.A."/>
            <person name="Holt R.A."/>
            <person name="Round J.M."/>
            <person name="Ohora S."/>
            <person name="Walle B.V."/>
            <person name="Veldhoen N."/>
            <person name="Helbing C.C."/>
            <person name="Birol I."/>
        </authorList>
    </citation>
    <scope>NUCLEOTIDE SEQUENCE [LARGE SCALE GENOMIC DNA]</scope>
</reference>
<dbReference type="FunFam" id="2.30.29.30:FF:000111">
    <property type="entry name" value="anillin isoform X1"/>
    <property type="match status" value="1"/>
</dbReference>
<dbReference type="InterPro" id="IPR001849">
    <property type="entry name" value="PH_domain"/>
</dbReference>
<evidence type="ECO:0000256" key="1">
    <source>
        <dbReference type="ARBA" id="ARBA00023054"/>
    </source>
</evidence>
<evidence type="ECO:0000256" key="2">
    <source>
        <dbReference type="ARBA" id="ARBA00043945"/>
    </source>
</evidence>
<proteinExistence type="predicted"/>
<evidence type="ECO:0000259" key="5">
    <source>
        <dbReference type="PROSITE" id="PS50003"/>
    </source>
</evidence>
<sequence>VPFLSPLEGNLYLKMQCQSHSAVQRRGFLTIFDDVSGLGAWRRRWCVLSGNILSFWEYPDQEASKEPLGRINLVNCTSAKIEAAKRETCARPHTLELITMRPQQEDDRDTLVTQCRNTLCFTKNWLSADTKEEKDLWMDCLNQVLLDLRTWGASLAKLTPS</sequence>
<dbReference type="GO" id="GO:0000915">
    <property type="term" value="P:actomyosin contractile ring assembly"/>
    <property type="evidence" value="ECO:0007669"/>
    <property type="project" value="TreeGrafter"/>
</dbReference>
<dbReference type="EMBL" id="KV925747">
    <property type="protein sequence ID" value="PIO35301.1"/>
    <property type="molecule type" value="Genomic_DNA"/>
</dbReference>
<gene>
    <name evidence="6" type="ORF">AB205_0154850</name>
</gene>
<dbReference type="GO" id="GO:0032059">
    <property type="term" value="C:bleb"/>
    <property type="evidence" value="ECO:0007669"/>
    <property type="project" value="UniProtKB-SubCell"/>
</dbReference>
<feature type="domain" description="PH" evidence="5">
    <location>
        <begin position="22"/>
        <end position="146"/>
    </location>
</feature>
<dbReference type="InterPro" id="IPR011993">
    <property type="entry name" value="PH-like_dom_sf"/>
</dbReference>
<dbReference type="PANTHER" id="PTHR21538">
    <property type="entry name" value="ANILLIN/RHOTEKIN RTKN"/>
    <property type="match status" value="1"/>
</dbReference>
<dbReference type="PANTHER" id="PTHR21538:SF26">
    <property type="entry name" value="ANILLIN ISOFORM X1"/>
    <property type="match status" value="1"/>
</dbReference>
<dbReference type="Pfam" id="PF00169">
    <property type="entry name" value="PH"/>
    <property type="match status" value="1"/>
</dbReference>
<dbReference type="Gene3D" id="2.30.29.30">
    <property type="entry name" value="Pleckstrin-homology domain (PH domain)/Phosphotyrosine-binding domain (PTB)"/>
    <property type="match status" value="1"/>
</dbReference>
<comment type="subcellular location">
    <subcellularLocation>
        <location evidence="2">Cell projection</location>
        <location evidence="2">Bleb</location>
    </subcellularLocation>
</comment>
<accession>A0A2G9S763</accession>
<evidence type="ECO:0000313" key="7">
    <source>
        <dbReference type="Proteomes" id="UP000228934"/>
    </source>
</evidence>
<dbReference type="Proteomes" id="UP000228934">
    <property type="component" value="Unassembled WGS sequence"/>
</dbReference>
<comment type="function">
    <text evidence="3">Required for cytokinesis. Essential for the structural integrity of the cleavage furrow and for completion of cleavage furrow ingression. Plays a role in bleb assembly during metaphase and anaphase of mitosis. May play a significant role in podocyte cell migration.</text>
</comment>
<dbReference type="GO" id="GO:0000281">
    <property type="term" value="P:mitotic cytokinesis"/>
    <property type="evidence" value="ECO:0007669"/>
    <property type="project" value="TreeGrafter"/>
</dbReference>
<dbReference type="InterPro" id="IPR037840">
    <property type="entry name" value="PH_Anillin"/>
</dbReference>
<dbReference type="SUPFAM" id="SSF50729">
    <property type="entry name" value="PH domain-like"/>
    <property type="match status" value="1"/>
</dbReference>
<evidence type="ECO:0000256" key="3">
    <source>
        <dbReference type="ARBA" id="ARBA00057106"/>
    </source>
</evidence>
<dbReference type="PROSITE" id="PS50003">
    <property type="entry name" value="PH_DOMAIN"/>
    <property type="match status" value="1"/>
</dbReference>
<keyword evidence="7" id="KW-1185">Reference proteome</keyword>
<evidence type="ECO:0000256" key="4">
    <source>
        <dbReference type="ARBA" id="ARBA00071355"/>
    </source>
</evidence>
<dbReference type="GO" id="GO:0031106">
    <property type="term" value="P:septin ring organization"/>
    <property type="evidence" value="ECO:0007669"/>
    <property type="project" value="TreeGrafter"/>
</dbReference>
<protein>
    <recommendedName>
        <fullName evidence="4">Anillin</fullName>
    </recommendedName>
</protein>
<feature type="non-terminal residue" evidence="6">
    <location>
        <position position="1"/>
    </location>
</feature>
<dbReference type="AlphaFoldDB" id="A0A2G9S763"/>
<dbReference type="InterPro" id="IPR051364">
    <property type="entry name" value="Cytokinesis/Rho-signaling"/>
</dbReference>
<keyword evidence="1" id="KW-0175">Coiled coil</keyword>
<dbReference type="OrthoDB" id="5915976at2759"/>
<name>A0A2G9S763_AQUCT</name>
<dbReference type="SMART" id="SM00233">
    <property type="entry name" value="PH"/>
    <property type="match status" value="1"/>
</dbReference>
<organism evidence="6 7">
    <name type="scientific">Aquarana catesbeiana</name>
    <name type="common">American bullfrog</name>
    <name type="synonym">Rana catesbeiana</name>
    <dbReference type="NCBI Taxonomy" id="8400"/>
    <lineage>
        <taxon>Eukaryota</taxon>
        <taxon>Metazoa</taxon>
        <taxon>Chordata</taxon>
        <taxon>Craniata</taxon>
        <taxon>Vertebrata</taxon>
        <taxon>Euteleostomi</taxon>
        <taxon>Amphibia</taxon>
        <taxon>Batrachia</taxon>
        <taxon>Anura</taxon>
        <taxon>Neobatrachia</taxon>
        <taxon>Ranoidea</taxon>
        <taxon>Ranidae</taxon>
        <taxon>Aquarana</taxon>
    </lineage>
</organism>
<evidence type="ECO:0000313" key="6">
    <source>
        <dbReference type="EMBL" id="PIO35301.1"/>
    </source>
</evidence>